<gene>
    <name evidence="1" type="ordered locus">VIT_10s0071g00560</name>
</gene>
<dbReference type="InParanoid" id="D7TY02"/>
<evidence type="ECO:0000313" key="1">
    <source>
        <dbReference type="EMBL" id="CBI35377.3"/>
    </source>
</evidence>
<organism evidence="1 2">
    <name type="scientific">Vitis vinifera</name>
    <name type="common">Grape</name>
    <dbReference type="NCBI Taxonomy" id="29760"/>
    <lineage>
        <taxon>Eukaryota</taxon>
        <taxon>Viridiplantae</taxon>
        <taxon>Streptophyta</taxon>
        <taxon>Embryophyta</taxon>
        <taxon>Tracheophyta</taxon>
        <taxon>Spermatophyta</taxon>
        <taxon>Magnoliopsida</taxon>
        <taxon>eudicotyledons</taxon>
        <taxon>Gunneridae</taxon>
        <taxon>Pentapetalae</taxon>
        <taxon>rosids</taxon>
        <taxon>Vitales</taxon>
        <taxon>Vitaceae</taxon>
        <taxon>Viteae</taxon>
        <taxon>Vitis</taxon>
    </lineage>
</organism>
<evidence type="ECO:0000313" key="2">
    <source>
        <dbReference type="Proteomes" id="UP000009183"/>
    </source>
</evidence>
<name>D7TY02_VITVI</name>
<protein>
    <submittedName>
        <fullName evidence="1">Uncharacterized protein</fullName>
    </submittedName>
</protein>
<sequence>MPINCQCNDPSPSNGALMLTQNKIDLMNHRMNKHLKKTGNFVHGIQEHGNHLLPLLPSIFSCSVWLVGIS</sequence>
<proteinExistence type="predicted"/>
<reference evidence="2" key="1">
    <citation type="journal article" date="2007" name="Nature">
        <title>The grapevine genome sequence suggests ancestral hexaploidization in major angiosperm phyla.</title>
        <authorList>
            <consortium name="The French-Italian Public Consortium for Grapevine Genome Characterization."/>
            <person name="Jaillon O."/>
            <person name="Aury J.-M."/>
            <person name="Noel B."/>
            <person name="Policriti A."/>
            <person name="Clepet C."/>
            <person name="Casagrande A."/>
            <person name="Choisne N."/>
            <person name="Aubourg S."/>
            <person name="Vitulo N."/>
            <person name="Jubin C."/>
            <person name="Vezzi A."/>
            <person name="Legeai F."/>
            <person name="Hugueney P."/>
            <person name="Dasilva C."/>
            <person name="Horner D."/>
            <person name="Mica E."/>
            <person name="Jublot D."/>
            <person name="Poulain J."/>
            <person name="Bruyere C."/>
            <person name="Billault A."/>
            <person name="Segurens B."/>
            <person name="Gouyvenoux M."/>
            <person name="Ugarte E."/>
            <person name="Cattonaro F."/>
            <person name="Anthouard V."/>
            <person name="Vico V."/>
            <person name="Del Fabbro C."/>
            <person name="Alaux M."/>
            <person name="Di Gaspero G."/>
            <person name="Dumas V."/>
            <person name="Felice N."/>
            <person name="Paillard S."/>
            <person name="Juman I."/>
            <person name="Moroldo M."/>
            <person name="Scalabrin S."/>
            <person name="Canaguier A."/>
            <person name="Le Clainche I."/>
            <person name="Malacrida G."/>
            <person name="Durand E."/>
            <person name="Pesole G."/>
            <person name="Laucou V."/>
            <person name="Chatelet P."/>
            <person name="Merdinoglu D."/>
            <person name="Delledonne M."/>
            <person name="Pezzotti M."/>
            <person name="Lecharny A."/>
            <person name="Scarpelli C."/>
            <person name="Artiguenave F."/>
            <person name="Pe M.E."/>
            <person name="Valle G."/>
            <person name="Morgante M."/>
            <person name="Caboche M."/>
            <person name="Adam-Blondon A.-F."/>
            <person name="Weissenbach J."/>
            <person name="Quetier F."/>
            <person name="Wincker P."/>
        </authorList>
    </citation>
    <scope>NUCLEOTIDE SEQUENCE [LARGE SCALE GENOMIC DNA]</scope>
    <source>
        <strain evidence="2">cv. Pinot noir / PN40024</strain>
    </source>
</reference>
<accession>D7TY02</accession>
<keyword evidence="2" id="KW-1185">Reference proteome</keyword>
<dbReference type="PaxDb" id="29760-VIT_10s0071g00560.t01"/>
<dbReference type="EMBL" id="FN596260">
    <property type="protein sequence ID" value="CBI35377.3"/>
    <property type="molecule type" value="Genomic_DNA"/>
</dbReference>
<dbReference type="Proteomes" id="UP000009183">
    <property type="component" value="Chromosome 10"/>
</dbReference>
<dbReference type="HOGENOM" id="CLU_2763018_0_0_1"/>
<dbReference type="AlphaFoldDB" id="D7TY02"/>